<evidence type="ECO:0000313" key="14">
    <source>
        <dbReference type="EMBL" id="ANS78192.1"/>
    </source>
</evidence>
<feature type="compositionally biased region" description="Basic and acidic residues" evidence="11">
    <location>
        <begin position="88"/>
        <end position="98"/>
    </location>
</feature>
<evidence type="ECO:0000256" key="3">
    <source>
        <dbReference type="ARBA" id="ARBA00022475"/>
    </source>
</evidence>
<dbReference type="InterPro" id="IPR041916">
    <property type="entry name" value="Anti_sigma_zinc_sf"/>
</dbReference>
<evidence type="ECO:0000256" key="9">
    <source>
        <dbReference type="ARBA" id="ARBA00029829"/>
    </source>
</evidence>
<comment type="subcellular location">
    <subcellularLocation>
        <location evidence="2">Cell membrane</location>
    </subcellularLocation>
    <subcellularLocation>
        <location evidence="1">Membrane</location>
        <topology evidence="1">Single-pass membrane protein</topology>
    </subcellularLocation>
</comment>
<dbReference type="Gene3D" id="1.10.10.1320">
    <property type="entry name" value="Anti-sigma factor, zinc-finger domain"/>
    <property type="match status" value="1"/>
</dbReference>
<evidence type="ECO:0000256" key="10">
    <source>
        <dbReference type="ARBA" id="ARBA00030803"/>
    </source>
</evidence>
<evidence type="ECO:0000259" key="12">
    <source>
        <dbReference type="Pfam" id="PF10099"/>
    </source>
</evidence>
<keyword evidence="8" id="KW-0804">Transcription</keyword>
<name>A0A1B1N9T1_9MICO</name>
<dbReference type="Pfam" id="PF22618">
    <property type="entry name" value="RskA_N"/>
    <property type="match status" value="1"/>
</dbReference>
<evidence type="ECO:0000256" key="6">
    <source>
        <dbReference type="ARBA" id="ARBA00023015"/>
    </source>
</evidence>
<dbReference type="InterPro" id="IPR051474">
    <property type="entry name" value="Anti-sigma-K/W_factor"/>
</dbReference>
<evidence type="ECO:0000256" key="7">
    <source>
        <dbReference type="ARBA" id="ARBA00023136"/>
    </source>
</evidence>
<evidence type="ECO:0000256" key="5">
    <source>
        <dbReference type="ARBA" id="ARBA00022989"/>
    </source>
</evidence>
<dbReference type="InterPro" id="IPR018764">
    <property type="entry name" value="RskA_C"/>
</dbReference>
<dbReference type="STRING" id="1758689.SGUI_0796"/>
<evidence type="ECO:0000313" key="15">
    <source>
        <dbReference type="Proteomes" id="UP000092482"/>
    </source>
</evidence>
<proteinExistence type="predicted"/>
<keyword evidence="4" id="KW-0812">Transmembrane</keyword>
<dbReference type="PANTHER" id="PTHR37461:SF1">
    <property type="entry name" value="ANTI-SIGMA-K FACTOR RSKA"/>
    <property type="match status" value="1"/>
</dbReference>
<dbReference type="GO" id="GO:0005886">
    <property type="term" value="C:plasma membrane"/>
    <property type="evidence" value="ECO:0007669"/>
    <property type="project" value="UniProtKB-SubCell"/>
</dbReference>
<dbReference type="EMBL" id="CP014989">
    <property type="protein sequence ID" value="ANS78192.1"/>
    <property type="molecule type" value="Genomic_DNA"/>
</dbReference>
<evidence type="ECO:0000256" key="4">
    <source>
        <dbReference type="ARBA" id="ARBA00022692"/>
    </source>
</evidence>
<feature type="domain" description="Anti-sigma K factor RskA C-terminal" evidence="12">
    <location>
        <begin position="123"/>
        <end position="254"/>
    </location>
</feature>
<sequence length="261" mass="27292">MKEGDMHDLAAAYAVDAVDPEERAAFEAHLESCAQCRREVQELQDVSVLLSEDLEVEPPAQLRTTVLDLIAAEAGGQGSGRDTTTVTTHEDRGEDRPDVAQVTSLTSRRQAREQRRRARPGRWLAAAAAAVVLAGGVWGVSQALNPDAATQVIRADDASEHTADTADGPLAVVVSATEGRAVVQLPADFAGPQAGSVYQAWFVGADGSARSAGVLQPEMLEEGQALLEGSPDDAVAVGFTVEPTGGSTQPTTDPFVVVPLT</sequence>
<dbReference type="KEGG" id="serj:SGUI_0796"/>
<evidence type="ECO:0000256" key="1">
    <source>
        <dbReference type="ARBA" id="ARBA00004167"/>
    </source>
</evidence>
<protein>
    <recommendedName>
        <fullName evidence="10">Regulator of SigK</fullName>
    </recommendedName>
    <alternativeName>
        <fullName evidence="9">Sigma-K anti-sigma factor RskA</fullName>
    </alternativeName>
</protein>
<dbReference type="AlphaFoldDB" id="A0A1B1N9T1"/>
<dbReference type="OrthoDB" id="153510at2"/>
<reference evidence="14 15" key="1">
    <citation type="submission" date="2016-03" db="EMBL/GenBank/DDBJ databases">
        <title>Shallow-sea hydrothermal system.</title>
        <authorList>
            <person name="Tang K."/>
        </authorList>
    </citation>
    <scope>NUCLEOTIDE SEQUENCE [LARGE SCALE GENOMIC DNA]</scope>
    <source>
        <strain evidence="14 15">JLT9</strain>
    </source>
</reference>
<keyword evidence="5" id="KW-1133">Transmembrane helix</keyword>
<keyword evidence="7" id="KW-0472">Membrane</keyword>
<keyword evidence="6" id="KW-0805">Transcription regulation</keyword>
<evidence type="ECO:0000256" key="8">
    <source>
        <dbReference type="ARBA" id="ARBA00023163"/>
    </source>
</evidence>
<feature type="region of interest" description="Disordered" evidence="11">
    <location>
        <begin position="73"/>
        <end position="118"/>
    </location>
</feature>
<dbReference type="InterPro" id="IPR053877">
    <property type="entry name" value="RskA_N"/>
</dbReference>
<evidence type="ECO:0000259" key="13">
    <source>
        <dbReference type="Pfam" id="PF22618"/>
    </source>
</evidence>
<dbReference type="PANTHER" id="PTHR37461">
    <property type="entry name" value="ANTI-SIGMA-K FACTOR RSKA"/>
    <property type="match status" value="1"/>
</dbReference>
<keyword evidence="15" id="KW-1185">Reference proteome</keyword>
<feature type="domain" description="Anti-sigma-K factor RskA N-terminal" evidence="13">
    <location>
        <begin position="7"/>
        <end position="38"/>
    </location>
</feature>
<accession>A0A1B1N9T1</accession>
<dbReference type="GO" id="GO:0006417">
    <property type="term" value="P:regulation of translation"/>
    <property type="evidence" value="ECO:0007669"/>
    <property type="project" value="TreeGrafter"/>
</dbReference>
<organism evidence="14 15">
    <name type="scientific">Serinicoccus hydrothermalis</name>
    <dbReference type="NCBI Taxonomy" id="1758689"/>
    <lineage>
        <taxon>Bacteria</taxon>
        <taxon>Bacillati</taxon>
        <taxon>Actinomycetota</taxon>
        <taxon>Actinomycetes</taxon>
        <taxon>Micrococcales</taxon>
        <taxon>Ornithinimicrobiaceae</taxon>
        <taxon>Serinicoccus</taxon>
    </lineage>
</organism>
<dbReference type="GO" id="GO:0016989">
    <property type="term" value="F:sigma factor antagonist activity"/>
    <property type="evidence" value="ECO:0007669"/>
    <property type="project" value="TreeGrafter"/>
</dbReference>
<gene>
    <name evidence="14" type="ORF">SGUI_0796</name>
</gene>
<evidence type="ECO:0000256" key="2">
    <source>
        <dbReference type="ARBA" id="ARBA00004236"/>
    </source>
</evidence>
<dbReference type="Proteomes" id="UP000092482">
    <property type="component" value="Chromosome"/>
</dbReference>
<dbReference type="Pfam" id="PF10099">
    <property type="entry name" value="RskA_C"/>
    <property type="match status" value="1"/>
</dbReference>
<keyword evidence="3" id="KW-1003">Cell membrane</keyword>
<evidence type="ECO:0000256" key="11">
    <source>
        <dbReference type="SAM" id="MobiDB-lite"/>
    </source>
</evidence>